<reference evidence="8 9" key="1">
    <citation type="submission" date="2019-06" db="EMBL/GenBank/DDBJ databases">
        <title>Whole genome shotgun sequence of Microbacterium testaceum NBRC 12675.</title>
        <authorList>
            <person name="Hosoyama A."/>
            <person name="Uohara A."/>
            <person name="Ohji S."/>
            <person name="Ichikawa N."/>
        </authorList>
    </citation>
    <scope>NUCLEOTIDE SEQUENCE [LARGE SCALE GENOMIC DNA]</scope>
    <source>
        <strain evidence="8 9">NBRC 12675</strain>
    </source>
</reference>
<evidence type="ECO:0000313" key="9">
    <source>
        <dbReference type="Proteomes" id="UP000319525"/>
    </source>
</evidence>
<gene>
    <name evidence="8" type="primary">rpoE_6</name>
    <name evidence="8" type="ORF">MTE01_32320</name>
</gene>
<dbReference type="AlphaFoldDB" id="A0A4Y3QRD9"/>
<evidence type="ECO:0000256" key="1">
    <source>
        <dbReference type="ARBA" id="ARBA00010641"/>
    </source>
</evidence>
<dbReference type="InterPro" id="IPR013325">
    <property type="entry name" value="RNA_pol_sigma_r2"/>
</dbReference>
<sequence>MKLCQRDSRELLATDRTIQIVNVSDGEIITRSLTDRAAFVEVYDRHERVVYRYTARRLGQTWADDITSETFMVAFSRRDDFVGDDARSWLLGIATTLMRRHVREEAKAWKGMLASDLAQIDVDQFDEADSRLDATGAVRKLGKALARLPSGDRDALLLHTFADLDYLGISRALSIPIGTVRSRLNRARRKLQQAIDPARGREMEEHRGRNLAAAPSTD</sequence>
<name>A0A4Y3QRD9_MICTE</name>
<dbReference type="Gene3D" id="1.10.1740.10">
    <property type="match status" value="1"/>
</dbReference>
<dbReference type="InterPro" id="IPR014284">
    <property type="entry name" value="RNA_pol_sigma-70_dom"/>
</dbReference>
<dbReference type="PANTHER" id="PTHR43133:SF25">
    <property type="entry name" value="RNA POLYMERASE SIGMA FACTOR RFAY-RELATED"/>
    <property type="match status" value="1"/>
</dbReference>
<dbReference type="InterPro" id="IPR013324">
    <property type="entry name" value="RNA_pol_sigma_r3/r4-like"/>
</dbReference>
<keyword evidence="8" id="KW-0240">DNA-directed RNA polymerase</keyword>
<keyword evidence="2" id="KW-0805">Transcription regulation</keyword>
<dbReference type="Proteomes" id="UP000319525">
    <property type="component" value="Unassembled WGS sequence"/>
</dbReference>
<dbReference type="SUPFAM" id="SSF88946">
    <property type="entry name" value="Sigma2 domain of RNA polymerase sigma factors"/>
    <property type="match status" value="1"/>
</dbReference>
<dbReference type="GO" id="GO:0003677">
    <property type="term" value="F:DNA binding"/>
    <property type="evidence" value="ECO:0007669"/>
    <property type="project" value="InterPro"/>
</dbReference>
<feature type="domain" description="RNA polymerase sigma factor 70 region 4 type 2" evidence="7">
    <location>
        <begin position="140"/>
        <end position="191"/>
    </location>
</feature>
<dbReference type="Gene3D" id="1.10.10.10">
    <property type="entry name" value="Winged helix-like DNA-binding domain superfamily/Winged helix DNA-binding domain"/>
    <property type="match status" value="1"/>
</dbReference>
<evidence type="ECO:0000256" key="5">
    <source>
        <dbReference type="SAM" id="MobiDB-lite"/>
    </source>
</evidence>
<feature type="compositionally biased region" description="Basic and acidic residues" evidence="5">
    <location>
        <begin position="198"/>
        <end position="208"/>
    </location>
</feature>
<evidence type="ECO:0000256" key="3">
    <source>
        <dbReference type="ARBA" id="ARBA00023082"/>
    </source>
</evidence>
<feature type="domain" description="RNA polymerase sigma-70 region 2" evidence="6">
    <location>
        <begin position="43"/>
        <end position="106"/>
    </location>
</feature>
<evidence type="ECO:0000313" key="8">
    <source>
        <dbReference type="EMBL" id="GEB47287.1"/>
    </source>
</evidence>
<dbReference type="GO" id="GO:0006352">
    <property type="term" value="P:DNA-templated transcription initiation"/>
    <property type="evidence" value="ECO:0007669"/>
    <property type="project" value="InterPro"/>
</dbReference>
<dbReference type="OrthoDB" id="3747638at2"/>
<dbReference type="GO" id="GO:0000428">
    <property type="term" value="C:DNA-directed RNA polymerase complex"/>
    <property type="evidence" value="ECO:0007669"/>
    <property type="project" value="UniProtKB-KW"/>
</dbReference>
<keyword evidence="3" id="KW-0731">Sigma factor</keyword>
<dbReference type="SUPFAM" id="SSF88659">
    <property type="entry name" value="Sigma3 and sigma4 domains of RNA polymerase sigma factors"/>
    <property type="match status" value="1"/>
</dbReference>
<evidence type="ECO:0000259" key="6">
    <source>
        <dbReference type="Pfam" id="PF04542"/>
    </source>
</evidence>
<dbReference type="EMBL" id="BJML01000015">
    <property type="protein sequence ID" value="GEB47287.1"/>
    <property type="molecule type" value="Genomic_DNA"/>
</dbReference>
<dbReference type="PANTHER" id="PTHR43133">
    <property type="entry name" value="RNA POLYMERASE ECF-TYPE SIGMA FACTO"/>
    <property type="match status" value="1"/>
</dbReference>
<dbReference type="InterPro" id="IPR039425">
    <property type="entry name" value="RNA_pol_sigma-70-like"/>
</dbReference>
<accession>A0A4Y3QRD9</accession>
<dbReference type="Pfam" id="PF04542">
    <property type="entry name" value="Sigma70_r2"/>
    <property type="match status" value="1"/>
</dbReference>
<dbReference type="GO" id="GO:0016987">
    <property type="term" value="F:sigma factor activity"/>
    <property type="evidence" value="ECO:0007669"/>
    <property type="project" value="UniProtKB-KW"/>
</dbReference>
<dbReference type="CDD" id="cd06171">
    <property type="entry name" value="Sigma70_r4"/>
    <property type="match status" value="1"/>
</dbReference>
<dbReference type="InterPro" id="IPR036388">
    <property type="entry name" value="WH-like_DNA-bd_sf"/>
</dbReference>
<comment type="caution">
    <text evidence="8">The sequence shown here is derived from an EMBL/GenBank/DDBJ whole genome shotgun (WGS) entry which is preliminary data.</text>
</comment>
<evidence type="ECO:0000259" key="7">
    <source>
        <dbReference type="Pfam" id="PF08281"/>
    </source>
</evidence>
<protein>
    <submittedName>
        <fullName evidence="8">DNA-directed RNA polymerase sigma-70 factor</fullName>
    </submittedName>
</protein>
<evidence type="ECO:0000256" key="2">
    <source>
        <dbReference type="ARBA" id="ARBA00023015"/>
    </source>
</evidence>
<evidence type="ECO:0000256" key="4">
    <source>
        <dbReference type="ARBA" id="ARBA00023163"/>
    </source>
</evidence>
<keyword evidence="4" id="KW-0804">Transcription</keyword>
<dbReference type="NCBIfam" id="TIGR02937">
    <property type="entry name" value="sigma70-ECF"/>
    <property type="match status" value="1"/>
</dbReference>
<comment type="similarity">
    <text evidence="1">Belongs to the sigma-70 factor family. ECF subfamily.</text>
</comment>
<feature type="region of interest" description="Disordered" evidence="5">
    <location>
        <begin position="196"/>
        <end position="218"/>
    </location>
</feature>
<organism evidence="8 9">
    <name type="scientific">Microbacterium testaceum</name>
    <name type="common">Aureobacterium testaceum</name>
    <name type="synonym">Brevibacterium testaceum</name>
    <dbReference type="NCBI Taxonomy" id="2033"/>
    <lineage>
        <taxon>Bacteria</taxon>
        <taxon>Bacillati</taxon>
        <taxon>Actinomycetota</taxon>
        <taxon>Actinomycetes</taxon>
        <taxon>Micrococcales</taxon>
        <taxon>Microbacteriaceae</taxon>
        <taxon>Microbacterium</taxon>
    </lineage>
</organism>
<dbReference type="InterPro" id="IPR007627">
    <property type="entry name" value="RNA_pol_sigma70_r2"/>
</dbReference>
<proteinExistence type="inferred from homology"/>
<dbReference type="Pfam" id="PF08281">
    <property type="entry name" value="Sigma70_r4_2"/>
    <property type="match status" value="1"/>
</dbReference>
<dbReference type="InterPro" id="IPR013249">
    <property type="entry name" value="RNA_pol_sigma70_r4_t2"/>
</dbReference>